<dbReference type="CDD" id="cd07185">
    <property type="entry name" value="OmpA_C-like"/>
    <property type="match status" value="1"/>
</dbReference>
<sequence>MKKGMKNLSLLLGVAVASQVSSAITVDLKPGVLGYRTITKDEFGEKPNSFEPGASIGLEIMSGKPEDGFRWGLGSEYQTELNGKRGYKAFSSVPVYAVSRIGIGHSSTGNAFYIPVRLGYQFNFEDRDTIKEAKDGFYYAAGVGKQFAPWFNAELLYEGSTYKLTDNNDKNHSGTESQVSLKLGFTFGAGEKRDYPVLPAARPVEPIVVTPEKPAPIGKTMDLTVSGAYFDFDKATVKENAKQEIRGAAQQIKNLNQNNNLTGVLDIAGHTDSKGAKEYNQKLSERRAAAVADVYTQVIGTGNGIRYNVAGYGEDRPVAPNTLPNGKDNPEGRARNRRVEVKFYPDNKIIRENNTNYELDVESQIK</sequence>
<feature type="domain" description="OmpA-like" evidence="3">
    <location>
        <begin position="217"/>
        <end position="347"/>
    </location>
</feature>
<evidence type="ECO:0000313" key="4">
    <source>
        <dbReference type="EMBL" id="ACZ07499.1"/>
    </source>
</evidence>
<dbReference type="SUPFAM" id="SSF56925">
    <property type="entry name" value="OMPA-like"/>
    <property type="match status" value="1"/>
</dbReference>
<dbReference type="InterPro" id="IPR006665">
    <property type="entry name" value="OmpA-like"/>
</dbReference>
<dbReference type="InterPro" id="IPR011250">
    <property type="entry name" value="OMP/PagP_B-barrel"/>
</dbReference>
<dbReference type="STRING" id="526218.Sterm_0626"/>
<dbReference type="Proteomes" id="UP000000845">
    <property type="component" value="Chromosome"/>
</dbReference>
<dbReference type="InterPro" id="IPR036737">
    <property type="entry name" value="OmpA-like_sf"/>
</dbReference>
<dbReference type="KEGG" id="str:Sterm_0626"/>
<organism evidence="4 5">
    <name type="scientific">Sebaldella termitidis (strain ATCC 33386 / NCTC 11300)</name>
    <dbReference type="NCBI Taxonomy" id="526218"/>
    <lineage>
        <taxon>Bacteria</taxon>
        <taxon>Fusobacteriati</taxon>
        <taxon>Fusobacteriota</taxon>
        <taxon>Fusobacteriia</taxon>
        <taxon>Fusobacteriales</taxon>
        <taxon>Leptotrichiaceae</taxon>
        <taxon>Sebaldella</taxon>
    </lineage>
</organism>
<dbReference type="InterPro" id="IPR050330">
    <property type="entry name" value="Bact_OuterMem_StrucFunc"/>
</dbReference>
<dbReference type="GO" id="GO:0016020">
    <property type="term" value="C:membrane"/>
    <property type="evidence" value="ECO:0007669"/>
    <property type="project" value="UniProtKB-UniRule"/>
</dbReference>
<name>D1AP25_SEBTE</name>
<dbReference type="SUPFAM" id="SSF103088">
    <property type="entry name" value="OmpA-like"/>
    <property type="match status" value="1"/>
</dbReference>
<reference evidence="5" key="1">
    <citation type="submission" date="2009-09" db="EMBL/GenBank/DDBJ databases">
        <title>The complete chromosome of Sebaldella termitidis ATCC 33386.</title>
        <authorList>
            <consortium name="US DOE Joint Genome Institute (JGI-PGF)"/>
            <person name="Lucas S."/>
            <person name="Copeland A."/>
            <person name="Lapidus A."/>
            <person name="Glavina del Rio T."/>
            <person name="Dalin E."/>
            <person name="Tice H."/>
            <person name="Bruce D."/>
            <person name="Goodwin L."/>
            <person name="Pitluck S."/>
            <person name="Kyrpides N."/>
            <person name="Mavromatis K."/>
            <person name="Ivanova N."/>
            <person name="Mikhailova N."/>
            <person name="Sims D."/>
            <person name="Meincke L."/>
            <person name="Brettin T."/>
            <person name="Detter J.C."/>
            <person name="Han C."/>
            <person name="Larimer F."/>
            <person name="Land M."/>
            <person name="Hauser L."/>
            <person name="Markowitz V."/>
            <person name="Cheng J.F."/>
            <person name="Hugenholtz P."/>
            <person name="Woyke T."/>
            <person name="Wu D."/>
            <person name="Eisen J.A."/>
        </authorList>
    </citation>
    <scope>NUCLEOTIDE SEQUENCE [LARGE SCALE GENOMIC DNA]</scope>
    <source>
        <strain evidence="5">ATCC 33386 / NCTC 11300</strain>
    </source>
</reference>
<dbReference type="PANTHER" id="PTHR30329">
    <property type="entry name" value="STATOR ELEMENT OF FLAGELLAR MOTOR COMPLEX"/>
    <property type="match status" value="1"/>
</dbReference>
<dbReference type="HOGENOM" id="CLU_756245_0_0_0"/>
<accession>D1AP25</accession>
<evidence type="ECO:0000259" key="3">
    <source>
        <dbReference type="PROSITE" id="PS51123"/>
    </source>
</evidence>
<dbReference type="Pfam" id="PF00691">
    <property type="entry name" value="OmpA"/>
    <property type="match status" value="1"/>
</dbReference>
<dbReference type="Gene3D" id="3.30.1330.60">
    <property type="entry name" value="OmpA-like domain"/>
    <property type="match status" value="1"/>
</dbReference>
<dbReference type="PROSITE" id="PS51123">
    <property type="entry name" value="OMPA_2"/>
    <property type="match status" value="1"/>
</dbReference>
<evidence type="ECO:0000256" key="2">
    <source>
        <dbReference type="SAM" id="SignalP"/>
    </source>
</evidence>
<dbReference type="AlphaFoldDB" id="D1AP25"/>
<dbReference type="EMBL" id="CP001739">
    <property type="protein sequence ID" value="ACZ07499.1"/>
    <property type="molecule type" value="Genomic_DNA"/>
</dbReference>
<gene>
    <name evidence="4" type="ordered locus">Sterm_0626</name>
</gene>
<evidence type="ECO:0000256" key="1">
    <source>
        <dbReference type="PROSITE-ProRule" id="PRU00473"/>
    </source>
</evidence>
<reference evidence="4 5" key="2">
    <citation type="journal article" date="2010" name="Stand. Genomic Sci.">
        <title>Complete genome sequence of Sebaldella termitidis type strain (NCTC 11300).</title>
        <authorList>
            <person name="Harmon-Smith M."/>
            <person name="Celia L."/>
            <person name="Chertkov O."/>
            <person name="Lapidus A."/>
            <person name="Copeland A."/>
            <person name="Glavina Del Rio T."/>
            <person name="Nolan M."/>
            <person name="Lucas S."/>
            <person name="Tice H."/>
            <person name="Cheng J.F."/>
            <person name="Han C."/>
            <person name="Detter J.C."/>
            <person name="Bruce D."/>
            <person name="Goodwin L."/>
            <person name="Pitluck S."/>
            <person name="Pati A."/>
            <person name="Liolios K."/>
            <person name="Ivanova N."/>
            <person name="Mavromatis K."/>
            <person name="Mikhailova N."/>
            <person name="Chen A."/>
            <person name="Palaniappan K."/>
            <person name="Land M."/>
            <person name="Hauser L."/>
            <person name="Chang Y.J."/>
            <person name="Jeffries C.D."/>
            <person name="Brettin T."/>
            <person name="Goker M."/>
            <person name="Beck B."/>
            <person name="Bristow J."/>
            <person name="Eisen J.A."/>
            <person name="Markowitz V."/>
            <person name="Hugenholtz P."/>
            <person name="Kyrpides N.C."/>
            <person name="Klenk H.P."/>
            <person name="Chen F."/>
        </authorList>
    </citation>
    <scope>NUCLEOTIDE SEQUENCE [LARGE SCALE GENOMIC DNA]</scope>
    <source>
        <strain evidence="5">ATCC 33386 / NCTC 11300</strain>
    </source>
</reference>
<protein>
    <submittedName>
        <fullName evidence="4">OmpA/MotB domain protein</fullName>
    </submittedName>
</protein>
<keyword evidence="1" id="KW-0472">Membrane</keyword>
<dbReference type="PANTHER" id="PTHR30329:SF21">
    <property type="entry name" value="LIPOPROTEIN YIAD-RELATED"/>
    <property type="match status" value="1"/>
</dbReference>
<feature type="chain" id="PRO_5003019999" evidence="2">
    <location>
        <begin position="24"/>
        <end position="366"/>
    </location>
</feature>
<dbReference type="RefSeq" id="WP_012860095.1">
    <property type="nucleotide sequence ID" value="NC_013517.1"/>
</dbReference>
<keyword evidence="5" id="KW-1185">Reference proteome</keyword>
<keyword evidence="2" id="KW-0732">Signal</keyword>
<evidence type="ECO:0000313" key="5">
    <source>
        <dbReference type="Proteomes" id="UP000000845"/>
    </source>
</evidence>
<feature type="signal peptide" evidence="2">
    <location>
        <begin position="1"/>
        <end position="23"/>
    </location>
</feature>
<dbReference type="eggNOG" id="COG3637">
    <property type="taxonomic scope" value="Bacteria"/>
</dbReference>
<dbReference type="eggNOG" id="COG2885">
    <property type="taxonomic scope" value="Bacteria"/>
</dbReference>
<proteinExistence type="predicted"/>